<dbReference type="SUPFAM" id="SSF55103">
    <property type="entry name" value="FAD-linked oxidases, C-terminal domain"/>
    <property type="match status" value="1"/>
</dbReference>
<dbReference type="Pfam" id="PF01565">
    <property type="entry name" value="FAD_binding_4"/>
    <property type="match status" value="1"/>
</dbReference>
<dbReference type="InterPro" id="IPR016166">
    <property type="entry name" value="FAD-bd_PCMH"/>
</dbReference>
<comment type="cofactor">
    <cofactor evidence="1">
        <name>FAD</name>
        <dbReference type="ChEBI" id="CHEBI:57692"/>
    </cofactor>
</comment>
<feature type="domain" description="FAD-binding PCMH-type" evidence="5">
    <location>
        <begin position="38"/>
        <end position="219"/>
    </location>
</feature>
<dbReference type="PROSITE" id="PS51387">
    <property type="entry name" value="FAD_PCMH"/>
    <property type="match status" value="1"/>
</dbReference>
<evidence type="ECO:0000313" key="7">
    <source>
        <dbReference type="Proteomes" id="UP000633219"/>
    </source>
</evidence>
<dbReference type="PANTHER" id="PTHR43716:SF2">
    <property type="entry name" value="BLL6224 PROTEIN"/>
    <property type="match status" value="1"/>
</dbReference>
<accession>A0A937CMF7</accession>
<name>A0A937CMF7_9HYPH</name>
<dbReference type="PANTHER" id="PTHR43716">
    <property type="entry name" value="D-2-HYDROXYGLUTARATE DEHYDROGENASE, MITOCHONDRIAL"/>
    <property type="match status" value="1"/>
</dbReference>
<dbReference type="Gene3D" id="1.10.45.10">
    <property type="entry name" value="Vanillyl-alcohol Oxidase, Chain A, domain 4"/>
    <property type="match status" value="1"/>
</dbReference>
<evidence type="ECO:0000256" key="3">
    <source>
        <dbReference type="ARBA" id="ARBA00022630"/>
    </source>
</evidence>
<dbReference type="Gene3D" id="3.30.465.10">
    <property type="match status" value="1"/>
</dbReference>
<keyword evidence="7" id="KW-1185">Reference proteome</keyword>
<dbReference type="InterPro" id="IPR016167">
    <property type="entry name" value="FAD-bd_PCMH_sub1"/>
</dbReference>
<protein>
    <submittedName>
        <fullName evidence="6">FAD-binding oxidoreductase</fullName>
    </submittedName>
</protein>
<dbReference type="Gene3D" id="3.30.70.2190">
    <property type="match status" value="1"/>
</dbReference>
<keyword evidence="4" id="KW-0274">FAD</keyword>
<evidence type="ECO:0000256" key="2">
    <source>
        <dbReference type="ARBA" id="ARBA00008000"/>
    </source>
</evidence>
<proteinExistence type="inferred from homology"/>
<dbReference type="GO" id="GO:0022904">
    <property type="term" value="P:respiratory electron transport chain"/>
    <property type="evidence" value="ECO:0007669"/>
    <property type="project" value="TreeGrafter"/>
</dbReference>
<comment type="similarity">
    <text evidence="2">Belongs to the FAD-binding oxidoreductase/transferase type 4 family.</text>
</comment>
<dbReference type="InterPro" id="IPR036318">
    <property type="entry name" value="FAD-bd_PCMH-like_sf"/>
</dbReference>
<dbReference type="InterPro" id="IPR004113">
    <property type="entry name" value="FAD-bd_oxidored_4_C"/>
</dbReference>
<dbReference type="InterPro" id="IPR016169">
    <property type="entry name" value="FAD-bd_PCMH_sub2"/>
</dbReference>
<evidence type="ECO:0000313" key="6">
    <source>
        <dbReference type="EMBL" id="MBL0374270.1"/>
    </source>
</evidence>
<dbReference type="Gene3D" id="3.30.70.2740">
    <property type="match status" value="1"/>
</dbReference>
<organism evidence="6 7">
    <name type="scientific">Rhizobium setariae</name>
    <dbReference type="NCBI Taxonomy" id="2801340"/>
    <lineage>
        <taxon>Bacteria</taxon>
        <taxon>Pseudomonadati</taxon>
        <taxon>Pseudomonadota</taxon>
        <taxon>Alphaproteobacteria</taxon>
        <taxon>Hyphomicrobiales</taxon>
        <taxon>Rhizobiaceae</taxon>
        <taxon>Rhizobium/Agrobacterium group</taxon>
        <taxon>Rhizobium</taxon>
    </lineage>
</organism>
<dbReference type="AlphaFoldDB" id="A0A937CMF7"/>
<evidence type="ECO:0000259" key="5">
    <source>
        <dbReference type="PROSITE" id="PS51387"/>
    </source>
</evidence>
<gene>
    <name evidence="6" type="ORF">JJB09_19785</name>
</gene>
<dbReference type="SUPFAM" id="SSF56176">
    <property type="entry name" value="FAD-binding/transporter-associated domain-like"/>
    <property type="match status" value="1"/>
</dbReference>
<reference evidence="6" key="1">
    <citation type="submission" date="2021-01" db="EMBL/GenBank/DDBJ databases">
        <title>Rhizobium sp. strain KVB221 16S ribosomal RNA gene Genome sequencing and assembly.</title>
        <authorList>
            <person name="Kang M."/>
        </authorList>
    </citation>
    <scope>NUCLEOTIDE SEQUENCE</scope>
    <source>
        <strain evidence="6">KVB221</strain>
    </source>
</reference>
<dbReference type="RefSeq" id="WP_201662336.1">
    <property type="nucleotide sequence ID" value="NZ_JAEQNC010000012.1"/>
</dbReference>
<sequence>MDRSREFVDALVQSFAPAAYTLDEQDRRSYEADWRGLIDEPAVAVLLPSSTVEVAEMVKLCARFGMAIVPQGGRTGLVAGAVPIKAFAQVIISMRRMSKIRGIDSVNNTMVIEGGVILQSAQEAAAAIDRLFPLSLASEGSCHIGGTIATNAGGIQVLSYGSMRHQVLGLEVVLPDGQIWDGLRSLRKDNTGLDLKQLFIGSEGMFGIITAATVRLLPRPKCTLTMLAAIDSAGQALETFVKVQNLCGADLTSCEYFTSGGLEMVLDHLPDSVAPFRESYPAYVLLEVASLDSSADLLGRLEPMLAELLENETIKDMVVAQSEVQRLALWKLREGISEAERAIGGAIKHDIAVPISCIPDVITKISEGLHGVAPGCRLNIFGHLGDGNLHVNVVPPQGVALSEFYSHDRCVTSYIERTAVEAGGTFSAEHGIGQLRVDSLEKYRAPVELALMRTIKDAIDPTWMMNPGKVLNLAR</sequence>
<dbReference type="Proteomes" id="UP000633219">
    <property type="component" value="Unassembled WGS sequence"/>
</dbReference>
<dbReference type="InterPro" id="IPR006094">
    <property type="entry name" value="Oxid_FAD_bind_N"/>
</dbReference>
<keyword evidence="3" id="KW-0285">Flavoprotein</keyword>
<dbReference type="Pfam" id="PF02913">
    <property type="entry name" value="FAD-oxidase_C"/>
    <property type="match status" value="1"/>
</dbReference>
<dbReference type="InterPro" id="IPR016171">
    <property type="entry name" value="Vanillyl_alc_oxidase_C-sub2"/>
</dbReference>
<dbReference type="Gene3D" id="3.30.43.10">
    <property type="entry name" value="Uridine Diphospho-n-acetylenolpyruvylglucosamine Reductase, domain 2"/>
    <property type="match status" value="1"/>
</dbReference>
<evidence type="ECO:0000256" key="4">
    <source>
        <dbReference type="ARBA" id="ARBA00022827"/>
    </source>
</evidence>
<evidence type="ECO:0000256" key="1">
    <source>
        <dbReference type="ARBA" id="ARBA00001974"/>
    </source>
</evidence>
<dbReference type="EMBL" id="JAEQNC010000012">
    <property type="protein sequence ID" value="MBL0374270.1"/>
    <property type="molecule type" value="Genomic_DNA"/>
</dbReference>
<dbReference type="GO" id="GO:0071949">
    <property type="term" value="F:FAD binding"/>
    <property type="evidence" value="ECO:0007669"/>
    <property type="project" value="InterPro"/>
</dbReference>
<dbReference type="GO" id="GO:0003824">
    <property type="term" value="F:catalytic activity"/>
    <property type="evidence" value="ECO:0007669"/>
    <property type="project" value="InterPro"/>
</dbReference>
<dbReference type="InterPro" id="IPR051264">
    <property type="entry name" value="FAD-oxidored/transferase_4"/>
</dbReference>
<dbReference type="InterPro" id="IPR016164">
    <property type="entry name" value="FAD-linked_Oxase-like_C"/>
</dbReference>
<dbReference type="FunFam" id="1.10.45.10:FF:000001">
    <property type="entry name" value="D-lactate dehydrogenase mitochondrial"/>
    <property type="match status" value="1"/>
</dbReference>
<comment type="caution">
    <text evidence="6">The sequence shown here is derived from an EMBL/GenBank/DDBJ whole genome shotgun (WGS) entry which is preliminary data.</text>
</comment>